<evidence type="ECO:0000313" key="3">
    <source>
        <dbReference type="Proteomes" id="UP000719766"/>
    </source>
</evidence>
<reference evidence="2" key="1">
    <citation type="journal article" date="2020" name="New Phytol.">
        <title>Comparative genomics reveals dynamic genome evolution in host specialist ectomycorrhizal fungi.</title>
        <authorList>
            <person name="Lofgren L.A."/>
            <person name="Nguyen N.H."/>
            <person name="Vilgalys R."/>
            <person name="Ruytinx J."/>
            <person name="Liao H.L."/>
            <person name="Branco S."/>
            <person name="Kuo A."/>
            <person name="LaButti K."/>
            <person name="Lipzen A."/>
            <person name="Andreopoulos W."/>
            <person name="Pangilinan J."/>
            <person name="Riley R."/>
            <person name="Hundley H."/>
            <person name="Na H."/>
            <person name="Barry K."/>
            <person name="Grigoriev I.V."/>
            <person name="Stajich J.E."/>
            <person name="Kennedy P.G."/>
        </authorList>
    </citation>
    <scope>NUCLEOTIDE SEQUENCE</scope>
    <source>
        <strain evidence="2">S12</strain>
    </source>
</reference>
<proteinExistence type="predicted"/>
<sequence>MYKFVACTCHRFRQHNMMRYGDTLWAVSCACYPFDFLINSCLLLCIHCLTCFTSLIVLDAWIRIFLRRTWNMIAVVMLKAKNLFWMVSCYAGNTF</sequence>
<dbReference type="Proteomes" id="UP000719766">
    <property type="component" value="Unassembled WGS sequence"/>
</dbReference>
<keyword evidence="1" id="KW-1133">Transmembrane helix</keyword>
<gene>
    <name evidence="2" type="ORF">HD556DRAFT_1411269</name>
</gene>
<dbReference type="RefSeq" id="XP_041154469.1">
    <property type="nucleotide sequence ID" value="XM_041304175.1"/>
</dbReference>
<dbReference type="OrthoDB" id="10460037at2759"/>
<comment type="caution">
    <text evidence="2">The sequence shown here is derived from an EMBL/GenBank/DDBJ whole genome shotgun (WGS) entry which is preliminary data.</text>
</comment>
<evidence type="ECO:0000313" key="2">
    <source>
        <dbReference type="EMBL" id="KAG1787095.1"/>
    </source>
</evidence>
<feature type="transmembrane region" description="Helical" evidence="1">
    <location>
        <begin position="36"/>
        <end position="62"/>
    </location>
</feature>
<dbReference type="GeneID" id="64597939"/>
<name>A0A9P7AFA9_9AGAM</name>
<protein>
    <submittedName>
        <fullName evidence="2">Uncharacterized protein</fullName>
    </submittedName>
</protein>
<keyword evidence="1" id="KW-0472">Membrane</keyword>
<keyword evidence="1" id="KW-0812">Transmembrane</keyword>
<evidence type="ECO:0000256" key="1">
    <source>
        <dbReference type="SAM" id="Phobius"/>
    </source>
</evidence>
<accession>A0A9P7AFA9</accession>
<dbReference type="EMBL" id="JABBWE010000084">
    <property type="protein sequence ID" value="KAG1787095.1"/>
    <property type="molecule type" value="Genomic_DNA"/>
</dbReference>
<organism evidence="2 3">
    <name type="scientific">Suillus plorans</name>
    <dbReference type="NCBI Taxonomy" id="116603"/>
    <lineage>
        <taxon>Eukaryota</taxon>
        <taxon>Fungi</taxon>
        <taxon>Dikarya</taxon>
        <taxon>Basidiomycota</taxon>
        <taxon>Agaricomycotina</taxon>
        <taxon>Agaricomycetes</taxon>
        <taxon>Agaricomycetidae</taxon>
        <taxon>Boletales</taxon>
        <taxon>Suillineae</taxon>
        <taxon>Suillaceae</taxon>
        <taxon>Suillus</taxon>
    </lineage>
</organism>
<dbReference type="AlphaFoldDB" id="A0A9P7AFA9"/>
<keyword evidence="3" id="KW-1185">Reference proteome</keyword>